<proteinExistence type="predicted"/>
<evidence type="ECO:0000313" key="1">
    <source>
        <dbReference type="EMBL" id="EKO35157.1"/>
    </source>
</evidence>
<dbReference type="Proteomes" id="UP000006329">
    <property type="component" value="Unassembled WGS sequence"/>
</dbReference>
<name>A0A0E2BJK1_9LEPT</name>
<dbReference type="AlphaFoldDB" id="A0A0E2BJK1"/>
<gene>
    <name evidence="1" type="ORF">LEP1GSC179_2231</name>
</gene>
<protein>
    <submittedName>
        <fullName evidence="1">Uncharacterized protein</fullName>
    </submittedName>
</protein>
<comment type="caution">
    <text evidence="1">The sequence shown here is derived from an EMBL/GenBank/DDBJ whole genome shotgun (WGS) entry which is preliminary data.</text>
</comment>
<evidence type="ECO:0000313" key="2">
    <source>
        <dbReference type="Proteomes" id="UP000006329"/>
    </source>
</evidence>
<keyword evidence="2" id="KW-1185">Reference proteome</keyword>
<accession>A0A0E2BJK1</accession>
<sequence>MLFRIGNEFSKAVSYNRFVELMPNALSVIASFLSNTCMGKCSGISFFDLRFSKYATIEESILIKYLRILHEGERLVLRL</sequence>
<reference evidence="1" key="1">
    <citation type="submission" date="2012-10" db="EMBL/GenBank/DDBJ databases">
        <authorList>
            <person name="Harkins D.M."/>
            <person name="Durkin A.S."/>
            <person name="Brinkac L.M."/>
            <person name="Haft D.H."/>
            <person name="Selengut J.D."/>
            <person name="Sanka R."/>
            <person name="DePew J."/>
            <person name="Purushe J."/>
            <person name="Matthias M.A."/>
            <person name="Vinetz J.M."/>
            <person name="Sutton G.G."/>
            <person name="Nierman W.C."/>
            <person name="Fouts D.E."/>
        </authorList>
    </citation>
    <scope>NUCLEOTIDE SEQUENCE [LARGE SCALE GENOMIC DNA]</scope>
    <source>
        <strain evidence="1">MOR084</strain>
    </source>
</reference>
<organism evidence="1 2">
    <name type="scientific">Leptospira santarosai str. MOR084</name>
    <dbReference type="NCBI Taxonomy" id="1049984"/>
    <lineage>
        <taxon>Bacteria</taxon>
        <taxon>Pseudomonadati</taxon>
        <taxon>Spirochaetota</taxon>
        <taxon>Spirochaetia</taxon>
        <taxon>Leptospirales</taxon>
        <taxon>Leptospiraceae</taxon>
        <taxon>Leptospira</taxon>
    </lineage>
</organism>
<dbReference type="EMBL" id="AHON02000018">
    <property type="protein sequence ID" value="EKO35157.1"/>
    <property type="molecule type" value="Genomic_DNA"/>
</dbReference>